<keyword evidence="9" id="KW-1185">Reference proteome</keyword>
<keyword evidence="6" id="KW-1133">Transmembrane helix</keyword>
<evidence type="ECO:0000256" key="1">
    <source>
        <dbReference type="ARBA" id="ARBA00022679"/>
    </source>
</evidence>
<reference evidence="10" key="1">
    <citation type="submission" date="2025-08" db="UniProtKB">
        <authorList>
            <consortium name="RefSeq"/>
        </authorList>
    </citation>
    <scope>IDENTIFICATION</scope>
</reference>
<keyword evidence="1" id="KW-0808">Transferase</keyword>
<evidence type="ECO:0000256" key="2">
    <source>
        <dbReference type="ARBA" id="ARBA00022692"/>
    </source>
</evidence>
<proteinExistence type="predicted"/>
<protein>
    <submittedName>
        <fullName evidence="10">Protein O-mannose kinase-like</fullName>
    </submittedName>
</protein>
<evidence type="ECO:0000256" key="4">
    <source>
        <dbReference type="ARBA" id="ARBA00022777"/>
    </source>
</evidence>
<evidence type="ECO:0000313" key="9">
    <source>
        <dbReference type="Proteomes" id="UP000695022"/>
    </source>
</evidence>
<keyword evidence="4" id="KW-0418">Kinase</keyword>
<dbReference type="PANTHER" id="PTHR22618">
    <property type="entry name" value="PROTEIN O-MANNOSE KINASE"/>
    <property type="match status" value="1"/>
</dbReference>
<dbReference type="RefSeq" id="XP_014673314.1">
    <property type="nucleotide sequence ID" value="XM_014817828.1"/>
</dbReference>
<gene>
    <name evidence="10" type="primary">LOC106813637</name>
</gene>
<organism evidence="9 10">
    <name type="scientific">Priapulus caudatus</name>
    <name type="common">Priapulid worm</name>
    <dbReference type="NCBI Taxonomy" id="37621"/>
    <lineage>
        <taxon>Eukaryota</taxon>
        <taxon>Metazoa</taxon>
        <taxon>Ecdysozoa</taxon>
        <taxon>Scalidophora</taxon>
        <taxon>Priapulida</taxon>
        <taxon>Priapulimorpha</taxon>
        <taxon>Priapulimorphida</taxon>
        <taxon>Priapulidae</taxon>
        <taxon>Priapulus</taxon>
    </lineage>
</organism>
<keyword evidence="2" id="KW-0812">Transmembrane</keyword>
<dbReference type="Proteomes" id="UP000695022">
    <property type="component" value="Unplaced"/>
</dbReference>
<dbReference type="InterPro" id="IPR039318">
    <property type="entry name" value="POMK"/>
</dbReference>
<keyword evidence="7" id="KW-0472">Membrane</keyword>
<evidence type="ECO:0000256" key="8">
    <source>
        <dbReference type="ARBA" id="ARBA00037847"/>
    </source>
</evidence>
<keyword evidence="5" id="KW-0067">ATP-binding</keyword>
<accession>A0ABM1EM93</accession>
<evidence type="ECO:0000313" key="10">
    <source>
        <dbReference type="RefSeq" id="XP_014673314.1"/>
    </source>
</evidence>
<dbReference type="Gene3D" id="1.10.510.10">
    <property type="entry name" value="Transferase(Phosphotransferase) domain 1"/>
    <property type="match status" value="1"/>
</dbReference>
<evidence type="ECO:0000256" key="3">
    <source>
        <dbReference type="ARBA" id="ARBA00022741"/>
    </source>
</evidence>
<dbReference type="GeneID" id="106813637"/>
<keyword evidence="3" id="KW-0547">Nucleotide-binding</keyword>
<sequence length="320" mass="35995">MAPHYRALAGLHRCLKSRSVFAICSLGCFLVYMGHELDVRTVVVGKESAGLLTREVLSSLNASVSTSKAKHQSLQACVRSGGTLENQPCCEHGQFALQGMHVCRKWLNCQELSDLGVTRLIKSIGLYKIQFQTTFKRHKIVLMQLPIAKKKMKYKQALANYQLLQPNPLVVQLIGVCEITQEFAVEYYELGDARYAEQYIQSLSQEQADERQLLLCMDYAAINLMLHEKGRCNADQNTWKTTLSQYLLSDDMRLLLSDMDILPEMGVEPIYRKKDVSGPINAPEYALVASRSFVIYDPSLYFLAIVVNSRLPAPVGDVAH</sequence>
<evidence type="ECO:0000256" key="6">
    <source>
        <dbReference type="ARBA" id="ARBA00022989"/>
    </source>
</evidence>
<evidence type="ECO:0000256" key="7">
    <source>
        <dbReference type="ARBA" id="ARBA00023136"/>
    </source>
</evidence>
<evidence type="ECO:0000256" key="5">
    <source>
        <dbReference type="ARBA" id="ARBA00022840"/>
    </source>
</evidence>
<comment type="subcellular location">
    <subcellularLocation>
        <location evidence="8">Endomembrane system</location>
        <topology evidence="8">Single-pass membrane protein</topology>
    </subcellularLocation>
</comment>
<dbReference type="PANTHER" id="PTHR22618:SF2">
    <property type="entry name" value="PROTEIN O-MANNOSE KINASE"/>
    <property type="match status" value="1"/>
</dbReference>
<name>A0ABM1EM93_PRICU</name>